<gene>
    <name evidence="6" type="ORF">PYR84_16220</name>
</gene>
<dbReference type="Proteomes" id="UP001219066">
    <property type="component" value="Chromosome"/>
</dbReference>
<keyword evidence="2" id="KW-0472">Membrane</keyword>
<dbReference type="EMBL" id="CP120956">
    <property type="protein sequence ID" value="WFF78489.1"/>
    <property type="molecule type" value="Genomic_DNA"/>
</dbReference>
<dbReference type="InterPro" id="IPR022385">
    <property type="entry name" value="Rhs_assc_core"/>
</dbReference>
<feature type="domain" description="Tlde1" evidence="3">
    <location>
        <begin position="1407"/>
        <end position="1520"/>
    </location>
</feature>
<dbReference type="Pfam" id="PF10908">
    <property type="entry name" value="Tlde1_dom"/>
    <property type="match status" value="1"/>
</dbReference>
<keyword evidence="2" id="KW-0812">Transmembrane</keyword>
<keyword evidence="1" id="KW-0677">Repeat</keyword>
<dbReference type="InterPro" id="IPR006530">
    <property type="entry name" value="YD"/>
</dbReference>
<feature type="domain" description="Teneurin-like YD-shell" evidence="5">
    <location>
        <begin position="1086"/>
        <end position="1356"/>
    </location>
</feature>
<dbReference type="PRINTS" id="PR00394">
    <property type="entry name" value="RHSPROTEIN"/>
</dbReference>
<dbReference type="PANTHER" id="PTHR32305">
    <property type="match status" value="1"/>
</dbReference>
<keyword evidence="2" id="KW-1133">Transmembrane helix</keyword>
<dbReference type="InterPro" id="IPR050708">
    <property type="entry name" value="T6SS_VgrG/RHS"/>
</dbReference>
<organism evidence="6 7">
    <name type="scientific">Delftia tsuruhatensis</name>
    <dbReference type="NCBI Taxonomy" id="180282"/>
    <lineage>
        <taxon>Bacteria</taxon>
        <taxon>Pseudomonadati</taxon>
        <taxon>Pseudomonadota</taxon>
        <taxon>Betaproteobacteria</taxon>
        <taxon>Burkholderiales</taxon>
        <taxon>Comamonadaceae</taxon>
        <taxon>Delftia</taxon>
    </lineage>
</organism>
<name>A0AAX3SEM2_9BURK</name>
<proteinExistence type="predicted"/>
<dbReference type="InterPro" id="IPR045351">
    <property type="entry name" value="DUF6531"/>
</dbReference>
<evidence type="ECO:0000259" key="3">
    <source>
        <dbReference type="Pfam" id="PF10908"/>
    </source>
</evidence>
<dbReference type="NCBIfam" id="TIGR01643">
    <property type="entry name" value="YD_repeat_2x"/>
    <property type="match status" value="1"/>
</dbReference>
<evidence type="ECO:0000259" key="5">
    <source>
        <dbReference type="Pfam" id="PF25023"/>
    </source>
</evidence>
<feature type="domain" description="DUF6531" evidence="4">
    <location>
        <begin position="182"/>
        <end position="232"/>
    </location>
</feature>
<dbReference type="Pfam" id="PF25023">
    <property type="entry name" value="TEN_YD-shell"/>
    <property type="match status" value="2"/>
</dbReference>
<dbReference type="Pfam" id="PF20148">
    <property type="entry name" value="DUF6531"/>
    <property type="match status" value="1"/>
</dbReference>
<evidence type="ECO:0000313" key="7">
    <source>
        <dbReference type="Proteomes" id="UP001219066"/>
    </source>
</evidence>
<dbReference type="PANTHER" id="PTHR32305:SF15">
    <property type="entry name" value="PROTEIN RHSA-RELATED"/>
    <property type="match status" value="1"/>
</dbReference>
<evidence type="ECO:0000259" key="4">
    <source>
        <dbReference type="Pfam" id="PF20148"/>
    </source>
</evidence>
<evidence type="ECO:0000256" key="1">
    <source>
        <dbReference type="ARBA" id="ARBA00022737"/>
    </source>
</evidence>
<sequence length="1537" mass="167641">MDRVDPDLLTLFIVFGGLVKISSFVKISVFFLCFLTFIHSVSAAVPRSFFYRGWLNNLGAAKDYSTPEGYCADYAAMRAGDPLDDYNFINHKVIEVGDTAECWGWVRSKRGSDIYNQYTYVGMSIIRFCPENSKSNIYGTCDCNYGSIELNNRCEAASVDMGRMCRISGYRTPYPVILPIAQKYMNEVDYFDAGVNPLSIERTYLHRRRQNESLMGAGWSHSYAVRLEHVKNSQGISKKAQINFGDGSYLWFDWVNGAWVARNGSSSLTQVGHGWILNDLQNGDIRNFDESGKLLRHERRNGWFIEYEYDAGDRIAEVRNGFGRRLNFVYGSQGKLQDIDVDGVREVGFEYDAMGNLQKVIYKDGSTIGYKYEDLRYPHFLTGVTDENNNRLSTFKYNADGQVIDTERANGVAKYQIGYPSQDYGETQVIDPLGRQRFYRYKNAFGVLEVTSSSAPGVSGELDAASRIQGSSGLRESETDFKGAKKTFGWDHGRRLLTSVTEAVGTPQERTANMEWHPQWSLPSRIVESGRQASYTYDAKGRLLSLAVGDVGAADNSAPGWQWSYAASGLVASETAPNGATSSFAYDGFGNLSSTKNALGHLDHFIHGAGGRLQSHTATTGLASSFEYDLRGRLIRLQRDGEVSLYRYLPSGQMQGLTASNGHQVSYIYDNAQRLIGWNDNRGNSASYILDNMGNRLDEIVRDAGNQPAWVVKRTINSLNRIQRLTIGEVATEFGYDANGDLISSVRPANGSSRGTSIGLDPLRRVGAITNEDNASASLSYNALDAVTSAQDFKGVTTTYTRDALGNAKAEATPDAGNITATYDALGLIATAKDAAGRTLAVQRDALGRPTQLQYGSTATSTLRYDLPGTTYNGPGAPKASTGHLSEIQDPGVTTQYQRDILGRVLRKSQILANGDTKSLIHSYVPAGQGGGGELQSITYPSGRQATYLYDSTGQITGLQWNGQPLVTGLTWSPLGQPTAWQWTGFAQQPGATATLAEQRSYNTAGQLASSKLLNLTWDAAGRISLIQQQHMLPGTAAAQQAKLSSAFSYDAVGRLTASAHSAPAGLTLPTGWSLADTIELSASGYAWDGNGNRTEVHYTNALASGTSTLKRNYQTAAGTNRLQSYAQTLQRPGSAAQNSNVTFSYDAAGALVKKGDNHLHYGADGRIAKAGEYADAADARAVSYVYNALGQRVLKSDARGAGQPATLQTLYAEDGIGSTVLGQYANQRSANSAAPAGQSDSTEIIYLPTASGPMPIAAEINGRLYAIHTDHLNTPRRLTNQQGQVAWQWLISGFGEVRPTTGDRGYGQTVSGPSYAQAVKFDLRYPGQVFDEETGLSYNLHRYYDAATGRYIQADPIGLEGGWNRFGYVSGNPLNRTDSRGLLEDFVFDVRQGSLTSDCSCMSGSIDAFSGQGPRKNNPEMEYIVGGGPIPRGRYFIVDPYIYTNDPTDKLGGLTFFKLMPDNGQYGDGLNVLMPTDNGSTVYRDRFRFHPGTISNGCVTTSNVEAWKKIQFQLLNKTKIELLPNGQPYLGSITVR</sequence>
<dbReference type="Gene3D" id="2.180.10.10">
    <property type="entry name" value="RHS repeat-associated core"/>
    <property type="match status" value="3"/>
</dbReference>
<reference evidence="6" key="1">
    <citation type="submission" date="2023-03" db="EMBL/GenBank/DDBJ databases">
        <title>Synergistic degradation of erythromycin by symbiotic bacteria Ery-6A and Ery-6B and application in simulated water remediation.</title>
        <authorList>
            <person name="Xu S."/>
        </authorList>
    </citation>
    <scope>NUCLEOTIDE SEQUENCE</scope>
    <source>
        <strain evidence="6">Ery-6A</strain>
    </source>
</reference>
<feature type="domain" description="Teneurin-like YD-shell" evidence="5">
    <location>
        <begin position="533"/>
        <end position="695"/>
    </location>
</feature>
<feature type="transmembrane region" description="Helical" evidence="2">
    <location>
        <begin position="12"/>
        <end position="38"/>
    </location>
</feature>
<dbReference type="InterPro" id="IPR021225">
    <property type="entry name" value="Tlde1_dom"/>
</dbReference>
<accession>A0AAX3SEM2</accession>
<dbReference type="RefSeq" id="WP_277848451.1">
    <property type="nucleotide sequence ID" value="NZ_CP120956.1"/>
</dbReference>
<evidence type="ECO:0000256" key="2">
    <source>
        <dbReference type="SAM" id="Phobius"/>
    </source>
</evidence>
<dbReference type="InterPro" id="IPR056823">
    <property type="entry name" value="TEN-like_YD-shell"/>
</dbReference>
<dbReference type="NCBIfam" id="TIGR03696">
    <property type="entry name" value="Rhs_assc_core"/>
    <property type="match status" value="1"/>
</dbReference>
<evidence type="ECO:0000313" key="6">
    <source>
        <dbReference type="EMBL" id="WFF78489.1"/>
    </source>
</evidence>
<protein>
    <submittedName>
        <fullName evidence="6">RHS repeat-associated core domain-containing protein</fullName>
    </submittedName>
</protein>